<evidence type="ECO:0000256" key="1">
    <source>
        <dbReference type="SAM" id="MobiDB-lite"/>
    </source>
</evidence>
<keyword evidence="3" id="KW-1185">Reference proteome</keyword>
<organism evidence="2 3">
    <name type="scientific">Staphylotrichum tortipilum</name>
    <dbReference type="NCBI Taxonomy" id="2831512"/>
    <lineage>
        <taxon>Eukaryota</taxon>
        <taxon>Fungi</taxon>
        <taxon>Dikarya</taxon>
        <taxon>Ascomycota</taxon>
        <taxon>Pezizomycotina</taxon>
        <taxon>Sordariomycetes</taxon>
        <taxon>Sordariomycetidae</taxon>
        <taxon>Sordariales</taxon>
        <taxon>Chaetomiaceae</taxon>
        <taxon>Staphylotrichum</taxon>
    </lineage>
</organism>
<reference evidence="2" key="2">
    <citation type="submission" date="2023-05" db="EMBL/GenBank/DDBJ databases">
        <authorList>
            <consortium name="Lawrence Berkeley National Laboratory"/>
            <person name="Steindorff A."/>
            <person name="Hensen N."/>
            <person name="Bonometti L."/>
            <person name="Westerberg I."/>
            <person name="Brannstrom I.O."/>
            <person name="Guillou S."/>
            <person name="Cros-Aarteil S."/>
            <person name="Calhoun S."/>
            <person name="Haridas S."/>
            <person name="Kuo A."/>
            <person name="Mondo S."/>
            <person name="Pangilinan J."/>
            <person name="Riley R."/>
            <person name="Labutti K."/>
            <person name="Andreopoulos B."/>
            <person name="Lipzen A."/>
            <person name="Chen C."/>
            <person name="Yanf M."/>
            <person name="Daum C."/>
            <person name="Ng V."/>
            <person name="Clum A."/>
            <person name="Ohm R."/>
            <person name="Martin F."/>
            <person name="Silar P."/>
            <person name="Natvig D."/>
            <person name="Lalanne C."/>
            <person name="Gautier V."/>
            <person name="Ament-Velasquez S.L."/>
            <person name="Kruys A."/>
            <person name="Hutchinson M.I."/>
            <person name="Powell A.J."/>
            <person name="Barry K."/>
            <person name="Miller A.N."/>
            <person name="Grigoriev I.V."/>
            <person name="Debuchy R."/>
            <person name="Gladieux P."/>
            <person name="Thoren M.H."/>
            <person name="Johannesson H."/>
        </authorList>
    </citation>
    <scope>NUCLEOTIDE SEQUENCE</scope>
    <source>
        <strain evidence="2">CBS 103.79</strain>
    </source>
</reference>
<feature type="region of interest" description="Disordered" evidence="1">
    <location>
        <begin position="867"/>
        <end position="925"/>
    </location>
</feature>
<feature type="compositionally biased region" description="Gly residues" evidence="1">
    <location>
        <begin position="900"/>
        <end position="925"/>
    </location>
</feature>
<evidence type="ECO:0000313" key="3">
    <source>
        <dbReference type="Proteomes" id="UP001303889"/>
    </source>
</evidence>
<protein>
    <submittedName>
        <fullName evidence="2">Uncharacterized protein</fullName>
    </submittedName>
</protein>
<sequence length="925" mass="104946">MPSWTAKASRLVLSSARHGKTKREPLPAWDPLEGPSTKDALLDMLLDMYWHGVRREMAHLIRTLVEWQQHFPDVVLDDENEPTVYGLNTFIDQLNEKLRASADVYAKERWQGSLQEKYIPAAEARLTADPAYQQSLGVKQRVAEFLAGRPHLEIWQRRASMLLQSAGWLDIDKLVEYRDPPEDVGLGLNIWNKPRVPQFTMSELTPEGVPNFVPLGCWLCQSIIRGIMFSCTEDCEPGESLKLTTGDIVCEDCFRGPLAGIQHIFVKVYKHCVLDETITPSVARKLCSCSTVRRFDDRGNTIPLFPVDTQADHRTSAFTGAGRCRLFHLGEVLANVKHRQLQEDTIKPKKGPTASLQDASKATSSKHRRDKIRPLQNLKSTIEDDIDGGVPAPVVKFLESFPLGNSHLSLTIGPLVIENGVKLNLPSAKSGALVTCREPPHLQAPNEADANPLRSIAISEQRGLFTQLRPFQERRLKACMKQVVGGTFSGFLEGEREKRVVAMLADEAKVYGELEDRFPTQPRVWFERKMEQAVERLVAEARPLLEHRINYYLDLVASKLMDPSFRLSWDFFDNNCQNFCDGLLSYEIFGRVFEPPNKPNDDSSVPRPLYLMSFVCRPESYTKQFARTKYDVPNGLTEEYLLKFRYGRHDHADIFDTLQEYWYDLGNFRGPLYKHQPLFPWDCTEAYGGEPTKCNDCALSKHVWAFPFDSWSLIHLHLQKDRRWYPPQDSTKLRLTDGEWMTNRLTLLLAQDALLQGALALHEHLSGSCGWLSKSARFDRLRLGGIHRAQPLSHHYERGRFQEAYVTPWVHLGRADQIRIYESIRDTRAEMQDMAYREPREGSRWERSEGNMEVGFQDSRAVPSALDDAANGAPWVDPADTHGGGPRENWNQNTMHDGGNDSGWGNSGWGGNNDSGWGGSDGGGD</sequence>
<accession>A0AAN6ME49</accession>
<feature type="compositionally biased region" description="Polar residues" evidence="1">
    <location>
        <begin position="354"/>
        <end position="363"/>
    </location>
</feature>
<gene>
    <name evidence="2" type="ORF">C8A05DRAFT_38004</name>
</gene>
<dbReference type="Proteomes" id="UP001303889">
    <property type="component" value="Unassembled WGS sequence"/>
</dbReference>
<feature type="region of interest" description="Disordered" evidence="1">
    <location>
        <begin position="340"/>
        <end position="372"/>
    </location>
</feature>
<proteinExistence type="predicted"/>
<dbReference type="EMBL" id="MU855942">
    <property type="protein sequence ID" value="KAK3898406.1"/>
    <property type="molecule type" value="Genomic_DNA"/>
</dbReference>
<name>A0AAN6ME49_9PEZI</name>
<reference evidence="2" key="1">
    <citation type="journal article" date="2023" name="Mol. Phylogenet. Evol.">
        <title>Genome-scale phylogeny and comparative genomics of the fungal order Sordariales.</title>
        <authorList>
            <person name="Hensen N."/>
            <person name="Bonometti L."/>
            <person name="Westerberg I."/>
            <person name="Brannstrom I.O."/>
            <person name="Guillou S."/>
            <person name="Cros-Aarteil S."/>
            <person name="Calhoun S."/>
            <person name="Haridas S."/>
            <person name="Kuo A."/>
            <person name="Mondo S."/>
            <person name="Pangilinan J."/>
            <person name="Riley R."/>
            <person name="LaButti K."/>
            <person name="Andreopoulos B."/>
            <person name="Lipzen A."/>
            <person name="Chen C."/>
            <person name="Yan M."/>
            <person name="Daum C."/>
            <person name="Ng V."/>
            <person name="Clum A."/>
            <person name="Steindorff A."/>
            <person name="Ohm R.A."/>
            <person name="Martin F."/>
            <person name="Silar P."/>
            <person name="Natvig D.O."/>
            <person name="Lalanne C."/>
            <person name="Gautier V."/>
            <person name="Ament-Velasquez S.L."/>
            <person name="Kruys A."/>
            <person name="Hutchinson M.I."/>
            <person name="Powell A.J."/>
            <person name="Barry K."/>
            <person name="Miller A.N."/>
            <person name="Grigoriev I.V."/>
            <person name="Debuchy R."/>
            <person name="Gladieux P."/>
            <person name="Hiltunen Thoren M."/>
            <person name="Johannesson H."/>
        </authorList>
    </citation>
    <scope>NUCLEOTIDE SEQUENCE</scope>
    <source>
        <strain evidence="2">CBS 103.79</strain>
    </source>
</reference>
<evidence type="ECO:0000313" key="2">
    <source>
        <dbReference type="EMBL" id="KAK3898406.1"/>
    </source>
</evidence>
<dbReference type="AlphaFoldDB" id="A0AAN6ME49"/>
<comment type="caution">
    <text evidence="2">The sequence shown here is derived from an EMBL/GenBank/DDBJ whole genome shotgun (WGS) entry which is preliminary data.</text>
</comment>